<reference evidence="1" key="3">
    <citation type="submission" date="2020-06" db="EMBL/GenBank/DDBJ databases">
        <title>Helianthus annuus Genome sequencing and assembly Release 2.</title>
        <authorList>
            <person name="Gouzy J."/>
            <person name="Langlade N."/>
            <person name="Munos S."/>
        </authorList>
    </citation>
    <scope>NUCLEOTIDE SEQUENCE</scope>
    <source>
        <tissue evidence="1">Leaves</tissue>
    </source>
</reference>
<gene>
    <name evidence="2" type="ORF">HannXRQ_Chr03g0090311</name>
    <name evidence="1" type="ORF">HanXRQr2_Chr03g0133851</name>
</gene>
<protein>
    <submittedName>
        <fullName evidence="2">Uncharacterized protein</fullName>
    </submittedName>
</protein>
<reference evidence="1 3" key="1">
    <citation type="journal article" date="2017" name="Nature">
        <title>The sunflower genome provides insights into oil metabolism, flowering and Asterid evolution.</title>
        <authorList>
            <person name="Badouin H."/>
            <person name="Gouzy J."/>
            <person name="Grassa C.J."/>
            <person name="Murat F."/>
            <person name="Staton S.E."/>
            <person name="Cottret L."/>
            <person name="Lelandais-Briere C."/>
            <person name="Owens G.L."/>
            <person name="Carrere S."/>
            <person name="Mayjonade B."/>
            <person name="Legrand L."/>
            <person name="Gill N."/>
            <person name="Kane N.C."/>
            <person name="Bowers J.E."/>
            <person name="Hubner S."/>
            <person name="Bellec A."/>
            <person name="Berard A."/>
            <person name="Berges H."/>
            <person name="Blanchet N."/>
            <person name="Boniface M.C."/>
            <person name="Brunel D."/>
            <person name="Catrice O."/>
            <person name="Chaidir N."/>
            <person name="Claudel C."/>
            <person name="Donnadieu C."/>
            <person name="Faraut T."/>
            <person name="Fievet G."/>
            <person name="Helmstetter N."/>
            <person name="King M."/>
            <person name="Knapp S.J."/>
            <person name="Lai Z."/>
            <person name="Le Paslier M.C."/>
            <person name="Lippi Y."/>
            <person name="Lorenzon L."/>
            <person name="Mandel J.R."/>
            <person name="Marage G."/>
            <person name="Marchand G."/>
            <person name="Marquand E."/>
            <person name="Bret-Mestries E."/>
            <person name="Morien E."/>
            <person name="Nambeesan S."/>
            <person name="Nguyen T."/>
            <person name="Pegot-Espagnet P."/>
            <person name="Pouilly N."/>
            <person name="Raftis F."/>
            <person name="Sallet E."/>
            <person name="Schiex T."/>
            <person name="Thomas J."/>
            <person name="Vandecasteele C."/>
            <person name="Vares D."/>
            <person name="Vear F."/>
            <person name="Vautrin S."/>
            <person name="Crespi M."/>
            <person name="Mangin B."/>
            <person name="Burke J.M."/>
            <person name="Salse J."/>
            <person name="Munos S."/>
            <person name="Vincourt P."/>
            <person name="Rieseberg L.H."/>
            <person name="Langlade N.B."/>
        </authorList>
    </citation>
    <scope>NUCLEOTIDE SEQUENCE [LARGE SCALE GENOMIC DNA]</scope>
    <source>
        <strain evidence="3">cv. SF193</strain>
        <tissue evidence="1">Leaves</tissue>
    </source>
</reference>
<organism evidence="2 3">
    <name type="scientific">Helianthus annuus</name>
    <name type="common">Common sunflower</name>
    <dbReference type="NCBI Taxonomy" id="4232"/>
    <lineage>
        <taxon>Eukaryota</taxon>
        <taxon>Viridiplantae</taxon>
        <taxon>Streptophyta</taxon>
        <taxon>Embryophyta</taxon>
        <taxon>Tracheophyta</taxon>
        <taxon>Spermatophyta</taxon>
        <taxon>Magnoliopsida</taxon>
        <taxon>eudicotyledons</taxon>
        <taxon>Gunneridae</taxon>
        <taxon>Pentapetalae</taxon>
        <taxon>asterids</taxon>
        <taxon>campanulids</taxon>
        <taxon>Asterales</taxon>
        <taxon>Asteraceae</taxon>
        <taxon>Asteroideae</taxon>
        <taxon>Heliantheae alliance</taxon>
        <taxon>Heliantheae</taxon>
        <taxon>Helianthus</taxon>
    </lineage>
</organism>
<evidence type="ECO:0000313" key="2">
    <source>
        <dbReference type="EMBL" id="OTG32771.1"/>
    </source>
</evidence>
<name>A0A251VDP2_HELAN</name>
<dbReference type="InParanoid" id="A0A251VDP2"/>
<evidence type="ECO:0000313" key="1">
    <source>
        <dbReference type="EMBL" id="KAF5816393.1"/>
    </source>
</evidence>
<dbReference type="Gramene" id="mRNA:HanXRQr2_Chr03g0133851">
    <property type="protein sequence ID" value="mRNA:HanXRQr2_Chr03g0133851"/>
    <property type="gene ID" value="HanXRQr2_Chr03g0133851"/>
</dbReference>
<reference evidence="2" key="2">
    <citation type="submission" date="2017-02" db="EMBL/GenBank/DDBJ databases">
        <title>Sunflower complete genome.</title>
        <authorList>
            <person name="Langlade N."/>
            <person name="Munos S."/>
        </authorList>
    </citation>
    <scope>NUCLEOTIDE SEQUENCE [LARGE SCALE GENOMIC DNA]</scope>
    <source>
        <tissue evidence="2">Leaves</tissue>
    </source>
</reference>
<accession>A0A251VDP2</accession>
<dbReference type="EMBL" id="MNCJ02000318">
    <property type="protein sequence ID" value="KAF5816393.1"/>
    <property type="molecule type" value="Genomic_DNA"/>
</dbReference>
<evidence type="ECO:0000313" key="3">
    <source>
        <dbReference type="Proteomes" id="UP000215914"/>
    </source>
</evidence>
<dbReference type="EMBL" id="CM007892">
    <property type="protein sequence ID" value="OTG32771.1"/>
    <property type="molecule type" value="Genomic_DNA"/>
</dbReference>
<proteinExistence type="predicted"/>
<dbReference type="AlphaFoldDB" id="A0A251VDP2"/>
<dbReference type="OrthoDB" id="693822at2759"/>
<sequence>MDFHFHMATTTSSTGCSPQNMQFYTAPSSPIGLDTGSDYNDHEFEFEVTTRMFTNCCEFQQTYPSFWWTKRNDSGQENYRLPARAASFCSGQVLPLKPPPRLQTSVSSSPRSPNSLLRVRFSRSRAWNDDFDPFQFALEKVSDETRARMSFHRRSQSYSGYRTSSVAHWLDGAADREKGHKKQEFNPNNNNNIISKIFDPGYGHVSLRMNPNEHLKPRGPTLAMMMMEHKETVYSRRVVPKEHVDKPRAKSSRMARSTTKGMWLGRRVNDEDHEHMKGGSESKCSTESKMHRVMSFLLKLKKGSNESNKNWKLRRCLGYSPRSPPFMK</sequence>
<keyword evidence="3" id="KW-1185">Reference proteome</keyword>
<dbReference type="Proteomes" id="UP000215914">
    <property type="component" value="Chromosome 3"/>
</dbReference>